<dbReference type="GO" id="GO:0006913">
    <property type="term" value="P:nucleocytoplasmic transport"/>
    <property type="evidence" value="ECO:0007669"/>
    <property type="project" value="UniProtKB-UniRule"/>
</dbReference>
<dbReference type="InterPro" id="IPR045875">
    <property type="entry name" value="NTF2"/>
</dbReference>
<dbReference type="EMBL" id="KQ427059">
    <property type="protein sequence ID" value="KOF67415.1"/>
    <property type="molecule type" value="Genomic_DNA"/>
</dbReference>
<dbReference type="Pfam" id="PF02136">
    <property type="entry name" value="NTF2"/>
    <property type="match status" value="1"/>
</dbReference>
<feature type="chain" id="PRO_5005582562" description="NTF2-related export protein" evidence="2">
    <location>
        <begin position="17"/>
        <end position="146"/>
    </location>
</feature>
<dbReference type="InterPro" id="IPR018222">
    <property type="entry name" value="Nuclear_transport_factor_2_euk"/>
</dbReference>
<keyword evidence="2" id="KW-0732">Signal</keyword>
<feature type="signal peptide" evidence="2">
    <location>
        <begin position="1"/>
        <end position="16"/>
    </location>
</feature>
<keyword evidence="1" id="KW-0963">Cytoplasm</keyword>
<reference evidence="4" key="1">
    <citation type="submission" date="2015-07" db="EMBL/GenBank/DDBJ databases">
        <title>MeaNS - Measles Nucleotide Surveillance Program.</title>
        <authorList>
            <person name="Tran T."/>
            <person name="Druce J."/>
        </authorList>
    </citation>
    <scope>NUCLEOTIDE SEQUENCE</scope>
    <source>
        <strain evidence="4">UCB-OBI-ISO-001</strain>
        <tissue evidence="4">Gonad</tissue>
    </source>
</reference>
<feature type="domain" description="NTF2" evidence="3">
    <location>
        <begin position="28"/>
        <end position="144"/>
    </location>
</feature>
<evidence type="ECO:0000313" key="4">
    <source>
        <dbReference type="EMBL" id="KOF67415.1"/>
    </source>
</evidence>
<organism evidence="4">
    <name type="scientific">Octopus bimaculoides</name>
    <name type="common">California two-spotted octopus</name>
    <dbReference type="NCBI Taxonomy" id="37653"/>
    <lineage>
        <taxon>Eukaryota</taxon>
        <taxon>Metazoa</taxon>
        <taxon>Spiralia</taxon>
        <taxon>Lophotrochozoa</taxon>
        <taxon>Mollusca</taxon>
        <taxon>Cephalopoda</taxon>
        <taxon>Coleoidea</taxon>
        <taxon>Octopodiformes</taxon>
        <taxon>Octopoda</taxon>
        <taxon>Incirrata</taxon>
        <taxon>Octopodidae</taxon>
        <taxon>Octopus</taxon>
    </lineage>
</organism>
<evidence type="ECO:0000256" key="2">
    <source>
        <dbReference type="SAM" id="SignalP"/>
    </source>
</evidence>
<name>A0A0L8FSK0_OCTBM</name>
<gene>
    <name evidence="4" type="ORF">OCBIM_22009630mg</name>
</gene>
<dbReference type="AlphaFoldDB" id="A0A0L8FSK0"/>
<dbReference type="SUPFAM" id="SSF54427">
    <property type="entry name" value="NTF2-like"/>
    <property type="match status" value="1"/>
</dbReference>
<protein>
    <recommendedName>
        <fullName evidence="1">NTF2-related export protein</fullName>
    </recommendedName>
</protein>
<accession>A0A0L8FSK0</accession>
<dbReference type="InterPro" id="IPR032710">
    <property type="entry name" value="NTF2-like_dom_sf"/>
</dbReference>
<proteinExistence type="predicted"/>
<keyword evidence="1" id="KW-0653">Protein transport</keyword>
<evidence type="ECO:0000256" key="1">
    <source>
        <dbReference type="RuleBase" id="RU369002"/>
    </source>
</evidence>
<comment type="subcellular location">
    <subcellularLocation>
        <location evidence="1">Cytoplasm</location>
    </subcellularLocation>
    <subcellularLocation>
        <location evidence="1">Nucleus</location>
    </subcellularLocation>
</comment>
<keyword evidence="1" id="KW-0539">Nucleus</keyword>
<dbReference type="GO" id="GO:0005737">
    <property type="term" value="C:cytoplasm"/>
    <property type="evidence" value="ECO:0007669"/>
    <property type="project" value="UniProtKB-SubCell"/>
</dbReference>
<dbReference type="OrthoDB" id="194358at2759"/>
<dbReference type="GO" id="GO:0015031">
    <property type="term" value="P:protein transport"/>
    <property type="evidence" value="ECO:0007669"/>
    <property type="project" value="UniProtKB-KW"/>
</dbReference>
<dbReference type="GO" id="GO:0051028">
    <property type="term" value="P:mRNA transport"/>
    <property type="evidence" value="ECO:0007669"/>
    <property type="project" value="UniProtKB-UniRule"/>
</dbReference>
<dbReference type="GO" id="GO:0005634">
    <property type="term" value="C:nucleus"/>
    <property type="evidence" value="ECO:0007669"/>
    <property type="project" value="UniProtKB-SubCell"/>
</dbReference>
<evidence type="ECO:0000259" key="3">
    <source>
        <dbReference type="PROSITE" id="PS50177"/>
    </source>
</evidence>
<dbReference type="PROSITE" id="PS50177">
    <property type="entry name" value="NTF2_DOMAIN"/>
    <property type="match status" value="1"/>
</dbReference>
<dbReference type="STRING" id="37653.A0A0L8FSK0"/>
<dbReference type="PANTHER" id="PTHR12612">
    <property type="entry name" value="NUCLEAR TRANSPORT FACTOR 2"/>
    <property type="match status" value="1"/>
</dbReference>
<sequence>MIIGLWFRFLNRAMLCVLEQNTSFYILLSTQLAKVNNLVMDWCPIQLLSKLYMTNAQMVWNGTFVEGMTEIMKFIEHLPSTETSVETFDCHPLADVVSQGQTTIGVTTFGLVKFPRKKSKAFHQHFILTSQENVWKIVSDNYRFVE</sequence>
<dbReference type="Gene3D" id="3.10.450.50">
    <property type="match status" value="1"/>
</dbReference>
<comment type="function">
    <text evidence="1">Has a role in nuclear-cytoplasmic transport of proteins and mRNAs.</text>
</comment>
<dbReference type="InterPro" id="IPR002075">
    <property type="entry name" value="NTF2_dom"/>
</dbReference>
<keyword evidence="1" id="KW-0813">Transport</keyword>